<gene>
    <name evidence="2" type="ORF">PoMZ_09292</name>
</gene>
<dbReference type="EMBL" id="CP034204">
    <property type="protein sequence ID" value="QBZ53604.1"/>
    <property type="molecule type" value="Genomic_DNA"/>
</dbReference>
<sequence>MEHLLSLVDDDFEPVNPKQLTSTGHRRKMYGPNASRCASIQQHTVYKRVEELCLPPFYTRKFDYEEIGTIRPERHEFQKIERLPCNEIWVNTILQVSKAILRHPSAKQPLGATQAQNSPSYDLPFYSGYDTHETGELLDEAMERIIEHNPDSFFADDMAEAKLTLRGVSALLYQDAMINDICKTQLPEYTADPPPPSSNADSCATSRLDEIAERMEESPLLNARHEILPKIIEITIAHILLLDYEIDAIIRIPPNTGIIPQDMVDFRSLLDDAIAFARTFPHANIEARHLSCAFATFALEINKLCARTWLQATVIVEDVLHMFFSLRTAVYHGRYRPIVRDMVVAATASGAGEDEEADPGVTNPERAMRATVALQRKLSVDFNVMVHFVVDDDIIRRMMLNVIEGVANMMKLPTNASDIKPGPRKLLETGPEDNDDDLRKADLDKVSIKPAELLSLWELW</sequence>
<dbReference type="AlphaFoldDB" id="A0A4P7N1C4"/>
<feature type="region of interest" description="Disordered" evidence="1">
    <location>
        <begin position="418"/>
        <end position="438"/>
    </location>
</feature>
<reference evidence="2 3" key="1">
    <citation type="journal article" date="2019" name="Mol. Biol. Evol.">
        <title>Blast fungal genomes show frequent chromosomal changes, gene gains and losses, and effector gene turnover.</title>
        <authorList>
            <person name="Gomez Luciano L.B."/>
            <person name="Jason Tsai I."/>
            <person name="Chuma I."/>
            <person name="Tosa Y."/>
            <person name="Chen Y.H."/>
            <person name="Li J.Y."/>
            <person name="Li M.Y."/>
            <person name="Jade Lu M.Y."/>
            <person name="Nakayashiki H."/>
            <person name="Li W.H."/>
        </authorList>
    </citation>
    <scope>NUCLEOTIDE SEQUENCE [LARGE SCALE GENOMIC DNA]</scope>
    <source>
        <strain evidence="2">MZ5-1-6</strain>
    </source>
</reference>
<proteinExistence type="predicted"/>
<protein>
    <submittedName>
        <fullName evidence="2">Uncharacterized protein</fullName>
    </submittedName>
</protein>
<dbReference type="Proteomes" id="UP000294847">
    <property type="component" value="Chromosome 1"/>
</dbReference>
<name>A0A4P7N1C4_PYROR</name>
<organism evidence="2 3">
    <name type="scientific">Pyricularia oryzae</name>
    <name type="common">Rice blast fungus</name>
    <name type="synonym">Magnaporthe oryzae</name>
    <dbReference type="NCBI Taxonomy" id="318829"/>
    <lineage>
        <taxon>Eukaryota</taxon>
        <taxon>Fungi</taxon>
        <taxon>Dikarya</taxon>
        <taxon>Ascomycota</taxon>
        <taxon>Pezizomycotina</taxon>
        <taxon>Sordariomycetes</taxon>
        <taxon>Sordariomycetidae</taxon>
        <taxon>Magnaporthales</taxon>
        <taxon>Pyriculariaceae</taxon>
        <taxon>Pyricularia</taxon>
    </lineage>
</organism>
<accession>A0A4P7N1C4</accession>
<evidence type="ECO:0000256" key="1">
    <source>
        <dbReference type="SAM" id="MobiDB-lite"/>
    </source>
</evidence>
<evidence type="ECO:0000313" key="3">
    <source>
        <dbReference type="Proteomes" id="UP000294847"/>
    </source>
</evidence>
<evidence type="ECO:0000313" key="2">
    <source>
        <dbReference type="EMBL" id="QBZ53604.1"/>
    </source>
</evidence>